<name>A0A0A9U699_ARUDO</name>
<accession>A0A0A9U699</accession>
<protein>
    <submittedName>
        <fullName evidence="1">Uncharacterized protein</fullName>
    </submittedName>
</protein>
<reference evidence="1" key="2">
    <citation type="journal article" date="2015" name="Data Brief">
        <title>Shoot transcriptome of the giant reed, Arundo donax.</title>
        <authorList>
            <person name="Barrero R.A."/>
            <person name="Guerrero F.D."/>
            <person name="Moolhuijzen P."/>
            <person name="Goolsby J.A."/>
            <person name="Tidwell J."/>
            <person name="Bellgard S.E."/>
            <person name="Bellgard M.I."/>
        </authorList>
    </citation>
    <scope>NUCLEOTIDE SEQUENCE</scope>
    <source>
        <tissue evidence="1">Shoot tissue taken approximately 20 cm above the soil surface</tissue>
    </source>
</reference>
<proteinExistence type="predicted"/>
<organism evidence="1">
    <name type="scientific">Arundo donax</name>
    <name type="common">Giant reed</name>
    <name type="synonym">Donax arundinaceus</name>
    <dbReference type="NCBI Taxonomy" id="35708"/>
    <lineage>
        <taxon>Eukaryota</taxon>
        <taxon>Viridiplantae</taxon>
        <taxon>Streptophyta</taxon>
        <taxon>Embryophyta</taxon>
        <taxon>Tracheophyta</taxon>
        <taxon>Spermatophyta</taxon>
        <taxon>Magnoliopsida</taxon>
        <taxon>Liliopsida</taxon>
        <taxon>Poales</taxon>
        <taxon>Poaceae</taxon>
        <taxon>PACMAD clade</taxon>
        <taxon>Arundinoideae</taxon>
        <taxon>Arundineae</taxon>
        <taxon>Arundo</taxon>
    </lineage>
</organism>
<reference evidence="1" key="1">
    <citation type="submission" date="2014-09" db="EMBL/GenBank/DDBJ databases">
        <authorList>
            <person name="Magalhaes I.L.F."/>
            <person name="Oliveira U."/>
            <person name="Santos F.R."/>
            <person name="Vidigal T.H.D.A."/>
            <person name="Brescovit A.D."/>
            <person name="Santos A.J."/>
        </authorList>
    </citation>
    <scope>NUCLEOTIDE SEQUENCE</scope>
    <source>
        <tissue evidence="1">Shoot tissue taken approximately 20 cm above the soil surface</tissue>
    </source>
</reference>
<dbReference type="EMBL" id="GBRH01282615">
    <property type="protein sequence ID" value="JAD15280.1"/>
    <property type="molecule type" value="Transcribed_RNA"/>
</dbReference>
<sequence length="231" mass="26464">MLDAVVVPWVLDFFFCAGGFCGSSWFALLWPGSSCGLAGGSSHRVGVDVGECMVRWFMDPGHLPPSYWWFAGLPWWFPLWIGYSWLLDRFFPFRSFVFLLTLASAVLGEPCVPTIPWFGLGLGNDARLRGRSGGFLFSESYFLGSFQPCFRPCWLRRQGGVGWRLALCAGGALHRFFFFFRFLFFYLCFVLILGYFLNSWSFSSCLFVFLAARVPFALLRLLITFFPFDKF</sequence>
<dbReference type="AlphaFoldDB" id="A0A0A9U699"/>
<evidence type="ECO:0000313" key="1">
    <source>
        <dbReference type="EMBL" id="JAD15280.1"/>
    </source>
</evidence>